<keyword evidence="3" id="KW-0813">Transport</keyword>
<evidence type="ECO:0000313" key="13">
    <source>
        <dbReference type="Proteomes" id="UP000008206"/>
    </source>
</evidence>
<evidence type="ECO:0000256" key="7">
    <source>
        <dbReference type="ARBA" id="ARBA00023065"/>
    </source>
</evidence>
<feature type="transmembrane region" description="Helical" evidence="9">
    <location>
        <begin position="97"/>
        <end position="116"/>
    </location>
</feature>
<feature type="transmembrane region" description="Helical" evidence="9">
    <location>
        <begin position="153"/>
        <end position="179"/>
    </location>
</feature>
<keyword evidence="6 9" id="KW-1133">Transmembrane helix</keyword>
<comment type="subcellular location">
    <subcellularLocation>
        <location evidence="1">Membrane</location>
        <topology evidence="1">Multi-pass membrane protein</topology>
    </subcellularLocation>
</comment>
<feature type="transmembrane region" description="Helical" evidence="9">
    <location>
        <begin position="370"/>
        <end position="388"/>
    </location>
</feature>
<feature type="transmembrane region" description="Helical" evidence="9">
    <location>
        <begin position="122"/>
        <end position="141"/>
    </location>
</feature>
<dbReference type="PANTHER" id="PTHR43562">
    <property type="entry name" value="NAPA-TYPE SODIUM/HYDROGEN ANTIPORTER"/>
    <property type="match status" value="1"/>
</dbReference>
<dbReference type="Gene3D" id="3.40.50.12370">
    <property type="match status" value="1"/>
</dbReference>
<keyword evidence="13" id="KW-1185">Reference proteome</keyword>
<dbReference type="GO" id="GO:1902600">
    <property type="term" value="P:proton transmembrane transport"/>
    <property type="evidence" value="ECO:0007669"/>
    <property type="project" value="InterPro"/>
</dbReference>
<dbReference type="PANTHER" id="PTHR43562:SF4">
    <property type="entry name" value="NA(+)_H(+) ANTIPORTER NHAS5"/>
    <property type="match status" value="1"/>
</dbReference>
<evidence type="ECO:0000256" key="6">
    <source>
        <dbReference type="ARBA" id="ARBA00022989"/>
    </source>
</evidence>
<evidence type="ECO:0000256" key="1">
    <source>
        <dbReference type="ARBA" id="ARBA00004141"/>
    </source>
</evidence>
<protein>
    <submittedName>
        <fullName evidence="12">Sodium/hydrogen exchanger</fullName>
    </submittedName>
</protein>
<evidence type="ECO:0000256" key="9">
    <source>
        <dbReference type="SAM" id="Phobius"/>
    </source>
</evidence>
<dbReference type="InterPro" id="IPR006016">
    <property type="entry name" value="UspA"/>
</dbReference>
<dbReference type="Proteomes" id="UP000008206">
    <property type="component" value="Chromosome"/>
</dbReference>
<proteinExistence type="inferred from homology"/>
<feature type="domain" description="UspA" evidence="10">
    <location>
        <begin position="423"/>
        <end position="554"/>
    </location>
</feature>
<dbReference type="EMBL" id="CP002198">
    <property type="protein sequence ID" value="ADN16823.1"/>
    <property type="molecule type" value="Genomic_DNA"/>
</dbReference>
<feature type="transmembrane region" description="Helical" evidence="9">
    <location>
        <begin position="301"/>
        <end position="322"/>
    </location>
</feature>
<gene>
    <name evidence="12" type="ordered locus">Cyan7822_4932</name>
</gene>
<dbReference type="GO" id="GO:0016020">
    <property type="term" value="C:membrane"/>
    <property type="evidence" value="ECO:0007669"/>
    <property type="project" value="UniProtKB-SubCell"/>
</dbReference>
<accession>E0UHA9</accession>
<keyword evidence="5 9" id="KW-0812">Transmembrane</keyword>
<evidence type="ECO:0000256" key="3">
    <source>
        <dbReference type="ARBA" id="ARBA00022448"/>
    </source>
</evidence>
<feature type="transmembrane region" description="Helical" evidence="9">
    <location>
        <begin position="334"/>
        <end position="358"/>
    </location>
</feature>
<dbReference type="GO" id="GO:0015297">
    <property type="term" value="F:antiporter activity"/>
    <property type="evidence" value="ECO:0007669"/>
    <property type="project" value="UniProtKB-KW"/>
</dbReference>
<dbReference type="KEGG" id="cyj:Cyan7822_4932"/>
<dbReference type="OrthoDB" id="9793589at2"/>
<evidence type="ECO:0000259" key="10">
    <source>
        <dbReference type="Pfam" id="PF00582"/>
    </source>
</evidence>
<evidence type="ECO:0000259" key="11">
    <source>
        <dbReference type="Pfam" id="PF00999"/>
    </source>
</evidence>
<keyword evidence="7" id="KW-0406">Ion transport</keyword>
<feature type="domain" description="UspA" evidence="10">
    <location>
        <begin position="561"/>
        <end position="685"/>
    </location>
</feature>
<comment type="similarity">
    <text evidence="2">Belongs to the monovalent cation:proton antiporter 2 (CPA2) transporter (TC 2.A.37) family.</text>
</comment>
<dbReference type="RefSeq" id="WP_013324861.1">
    <property type="nucleotide sequence ID" value="NC_014501.1"/>
</dbReference>
<dbReference type="eggNOG" id="COG0475">
    <property type="taxonomic scope" value="Bacteria"/>
</dbReference>
<keyword evidence="4" id="KW-0050">Antiport</keyword>
<feature type="transmembrane region" description="Helical" evidence="9">
    <location>
        <begin position="224"/>
        <end position="255"/>
    </location>
</feature>
<feature type="domain" description="Cation/H+ exchanger transmembrane" evidence="11">
    <location>
        <begin position="21"/>
        <end position="388"/>
    </location>
</feature>
<dbReference type="Gene3D" id="1.20.1530.20">
    <property type="match status" value="1"/>
</dbReference>
<dbReference type="InterPro" id="IPR006153">
    <property type="entry name" value="Cation/H_exchanger_TM"/>
</dbReference>
<dbReference type="Pfam" id="PF00582">
    <property type="entry name" value="Usp"/>
    <property type="match status" value="2"/>
</dbReference>
<dbReference type="InterPro" id="IPR038770">
    <property type="entry name" value="Na+/solute_symporter_sf"/>
</dbReference>
<dbReference type="SUPFAM" id="SSF52402">
    <property type="entry name" value="Adenine nucleotide alpha hydrolases-like"/>
    <property type="match status" value="2"/>
</dbReference>
<evidence type="ECO:0000256" key="8">
    <source>
        <dbReference type="ARBA" id="ARBA00023136"/>
    </source>
</evidence>
<organism evidence="12 13">
    <name type="scientific">Gloeothece verrucosa (strain PCC 7822)</name>
    <name type="common">Cyanothece sp. (strain PCC 7822)</name>
    <dbReference type="NCBI Taxonomy" id="497965"/>
    <lineage>
        <taxon>Bacteria</taxon>
        <taxon>Bacillati</taxon>
        <taxon>Cyanobacteriota</taxon>
        <taxon>Cyanophyceae</taxon>
        <taxon>Oscillatoriophycideae</taxon>
        <taxon>Chroococcales</taxon>
        <taxon>Aphanothecaceae</taxon>
        <taxon>Gloeothece</taxon>
        <taxon>Gloeothece verrucosa</taxon>
    </lineage>
</organism>
<evidence type="ECO:0000256" key="5">
    <source>
        <dbReference type="ARBA" id="ARBA00022692"/>
    </source>
</evidence>
<feature type="transmembrane region" description="Helical" evidence="9">
    <location>
        <begin position="185"/>
        <end position="204"/>
    </location>
</feature>
<name>E0UHA9_GLOV7</name>
<evidence type="ECO:0000256" key="2">
    <source>
        <dbReference type="ARBA" id="ARBA00005551"/>
    </source>
</evidence>
<keyword evidence="8 9" id="KW-0472">Membrane</keyword>
<dbReference type="Pfam" id="PF00999">
    <property type="entry name" value="Na_H_Exchanger"/>
    <property type="match status" value="1"/>
</dbReference>
<dbReference type="STRING" id="497965.Cyan7822_4932"/>
<sequence>MEKLFELLHENPLFSFTILLLVVLILPPIFEKIKLPGLVGLLVAGVLLGKNGLDVIDPKSETIKLFSDIGKIYLMFVAGLEIDLAEFRRTKDRSLTFGFSTFIFPLITGVAVGRWFGFSWNTAFLIGSLLASHTLLGFPIVQQLGKVKNRAVIITVGATIFTDISALLVLAVCVSIHHGNFTPQSLIFQLLALAIYAATVLFGLDWAGKEFFRRTGNQESNQFLFILLALFLASFGAELINIEQIVGAFLAGLAVNDVIGGGPVEEKIEFVGSTLFIPFFFIGMGLLLDVPTFIQTIQSDLLLVVGIVGGLIISKFVAAIVIKTVYRYQWNEGLTMWSLSLPQVAATLAAALVAYETVNTRGERLINESVLSTIIVLMLVTSILGPVLTDKFARKLSTPQSDLELSPEPELSSEQSILAQIFTVVVPIYNPRTERDLIAMAALLARYKSGKIIPLSITQSQIHMDDPLQEISLQNSQQLLDKALRVSQEFEIEAKPIIRIDDDVANGICRTAREYNANLIVMGLSANTSLSARLFGNLIDRVFWSSHCPVAVMRLLKEPMMIQRVLIPVKYLSSQIRQIIQFTQLFAETNGAQVTLLRVCDRKTSKNEMTALEVELSQVVSQLQPKIEMTVRMIRSDNVAQAVLQVSSDYDMVMLRSMRRRTVAGLAVSDLTTQLLKRLTCSIVLFGEPLHS</sequence>
<feature type="transmembrane region" description="Helical" evidence="9">
    <location>
        <begin position="275"/>
        <end position="294"/>
    </location>
</feature>
<dbReference type="AlphaFoldDB" id="E0UHA9"/>
<evidence type="ECO:0000313" key="12">
    <source>
        <dbReference type="EMBL" id="ADN16823.1"/>
    </source>
</evidence>
<reference evidence="13" key="1">
    <citation type="journal article" date="2011" name="MBio">
        <title>Novel metabolic attributes of the genus Cyanothece, comprising a group of unicellular nitrogen-fixing Cyanobacteria.</title>
        <authorList>
            <person name="Bandyopadhyay A."/>
            <person name="Elvitigala T."/>
            <person name="Welsh E."/>
            <person name="Stockel J."/>
            <person name="Liberton M."/>
            <person name="Min H."/>
            <person name="Sherman L.A."/>
            <person name="Pakrasi H.B."/>
        </authorList>
    </citation>
    <scope>NUCLEOTIDE SEQUENCE [LARGE SCALE GENOMIC DNA]</scope>
    <source>
        <strain evidence="13">PCC 7822</strain>
    </source>
</reference>
<dbReference type="eggNOG" id="COG0589">
    <property type="taxonomic scope" value="Bacteria"/>
</dbReference>
<dbReference type="HOGENOM" id="CLU_017738_0_0_3"/>
<feature type="transmembrane region" description="Helical" evidence="9">
    <location>
        <begin position="12"/>
        <end position="30"/>
    </location>
</feature>
<evidence type="ECO:0000256" key="4">
    <source>
        <dbReference type="ARBA" id="ARBA00022449"/>
    </source>
</evidence>